<feature type="compositionally biased region" description="Polar residues" evidence="5">
    <location>
        <begin position="349"/>
        <end position="361"/>
    </location>
</feature>
<keyword evidence="3" id="KW-0133">Cell shape</keyword>
<comment type="similarity">
    <text evidence="1">Belongs to the MreC family.</text>
</comment>
<dbReference type="Gene3D" id="2.40.10.350">
    <property type="entry name" value="Rod shape-determining protein MreC, domain 2"/>
    <property type="match status" value="1"/>
</dbReference>
<dbReference type="Pfam" id="PF04085">
    <property type="entry name" value="MreC"/>
    <property type="match status" value="1"/>
</dbReference>
<dbReference type="STRING" id="666681.M301_2603"/>
<protein>
    <recommendedName>
        <fullName evidence="2">Cell shape-determining protein MreC</fullName>
    </recommendedName>
    <alternativeName>
        <fullName evidence="4">Cell shape protein MreC</fullName>
    </alternativeName>
</protein>
<proteinExistence type="inferred from homology"/>
<dbReference type="AlphaFoldDB" id="D7DNF9"/>
<accession>D7DNF9</accession>
<feature type="domain" description="Rod shape-determining protein MreC beta-barrel core" evidence="6">
    <location>
        <begin position="138"/>
        <end position="282"/>
    </location>
</feature>
<dbReference type="Proteomes" id="UP000000383">
    <property type="component" value="Chromosome"/>
</dbReference>
<evidence type="ECO:0000313" key="8">
    <source>
        <dbReference type="Proteomes" id="UP000000383"/>
    </source>
</evidence>
<dbReference type="OrthoDB" id="9808025at2"/>
<dbReference type="GO" id="GO:0008360">
    <property type="term" value="P:regulation of cell shape"/>
    <property type="evidence" value="ECO:0007669"/>
    <property type="project" value="UniProtKB-KW"/>
</dbReference>
<evidence type="ECO:0000256" key="1">
    <source>
        <dbReference type="ARBA" id="ARBA00009369"/>
    </source>
</evidence>
<dbReference type="RefSeq" id="WP_013149267.1">
    <property type="nucleotide sequence ID" value="NC_014207.1"/>
</dbReference>
<dbReference type="EMBL" id="CP002056">
    <property type="protein sequence ID" value="ADI30960.1"/>
    <property type="molecule type" value="Genomic_DNA"/>
</dbReference>
<dbReference type="InterPro" id="IPR042177">
    <property type="entry name" value="Cell/Rod_1"/>
</dbReference>
<keyword evidence="8" id="KW-1185">Reference proteome</keyword>
<dbReference type="InterPro" id="IPR055342">
    <property type="entry name" value="MreC_beta-barrel_core"/>
</dbReference>
<sequence precursor="true">MSRRFNHKLEQQSAPAFFVRGPSPLARLAFFSALSLALMAADSRLEYLTTVRQNLQALLHPLQLLANAPSRLYRDTTEYFSTHEYLLNENRNLKKNALKQAVELQKLNTLELENNNLRQLLKTNQSIVETSVAAEIMHVGRDLFTKKIIVNRGATHNIVAGEAVVDSTGVIGQVTRIYPLSSEVTLITDKSLAIPIQVERNGLRAIAFGHGRDNTLDLPYLPTNVDIQRGDKLVTSGIDGVYPAGLAVATVSQIEITADSPFARIICVPTGGVENHKQVLLVSIPRMAEPVETEIISAIKPEAKIKKSENKPIVAKPVAAQPEMTKPAANNTEAGKPKLAPEAKPPVTTHPNNTSKPHAAE</sequence>
<dbReference type="Gene3D" id="2.40.10.340">
    <property type="entry name" value="Rod shape-determining protein MreC, domain 1"/>
    <property type="match status" value="1"/>
</dbReference>
<evidence type="ECO:0000259" key="6">
    <source>
        <dbReference type="Pfam" id="PF04085"/>
    </source>
</evidence>
<evidence type="ECO:0000313" key="7">
    <source>
        <dbReference type="EMBL" id="ADI30960.1"/>
    </source>
</evidence>
<dbReference type="NCBIfam" id="TIGR00219">
    <property type="entry name" value="mreC"/>
    <property type="match status" value="1"/>
</dbReference>
<dbReference type="eggNOG" id="COG1792">
    <property type="taxonomic scope" value="Bacteria"/>
</dbReference>
<reference evidence="7 8" key="2">
    <citation type="journal article" date="2011" name="J. Bacteriol.">
        <title>Genomes of three methylotrophs from a single niche uncover genetic and metabolic divergence of Methylophilaceae.</title>
        <authorList>
            <person name="Lapidus A."/>
            <person name="Clum A."/>
            <person name="Labutti K."/>
            <person name="Kaluzhnaya M.G."/>
            <person name="Lim S."/>
            <person name="Beck D.A."/>
            <person name="Glavina Del Rio T."/>
            <person name="Nolan M."/>
            <person name="Mavromatis K."/>
            <person name="Huntemann M."/>
            <person name="Lucas S."/>
            <person name="Lidstrom M.E."/>
            <person name="Ivanova N."/>
            <person name="Chistoserdova L."/>
        </authorList>
    </citation>
    <scope>NUCLEOTIDE SEQUENCE [LARGE SCALE GENOMIC DNA]</scope>
    <source>
        <strain evidence="7 8">301</strain>
    </source>
</reference>
<reference evidence="8" key="1">
    <citation type="submission" date="2010-05" db="EMBL/GenBank/DDBJ databases">
        <title>Complete sequence of Methylotenera sp. 301.</title>
        <authorList>
            <person name="Lucas S."/>
            <person name="Copeland A."/>
            <person name="Lapidus A."/>
            <person name="Cheng J.-F."/>
            <person name="Bruce D."/>
            <person name="Goodwin L."/>
            <person name="Pitluck S."/>
            <person name="Clum A."/>
            <person name="Land M."/>
            <person name="Hauser L."/>
            <person name="Kyrpides N."/>
            <person name="Ivanova N."/>
            <person name="Chistoservova L."/>
            <person name="Kalyuzhnaya M."/>
            <person name="Woyke T."/>
        </authorList>
    </citation>
    <scope>NUCLEOTIDE SEQUENCE [LARGE SCALE GENOMIC DNA]</scope>
    <source>
        <strain evidence="8">301</strain>
    </source>
</reference>
<evidence type="ECO:0000256" key="3">
    <source>
        <dbReference type="ARBA" id="ARBA00022960"/>
    </source>
</evidence>
<gene>
    <name evidence="7" type="ordered locus">M301_2603</name>
</gene>
<organism evidence="7 8">
    <name type="scientific">Methylotenera versatilis (strain 301)</name>
    <dbReference type="NCBI Taxonomy" id="666681"/>
    <lineage>
        <taxon>Bacteria</taxon>
        <taxon>Pseudomonadati</taxon>
        <taxon>Pseudomonadota</taxon>
        <taxon>Betaproteobacteria</taxon>
        <taxon>Nitrosomonadales</taxon>
        <taxon>Methylophilaceae</taxon>
        <taxon>Methylotenera</taxon>
    </lineage>
</organism>
<name>D7DNF9_METV0</name>
<dbReference type="PANTHER" id="PTHR34138:SF1">
    <property type="entry name" value="CELL SHAPE-DETERMINING PROTEIN MREC"/>
    <property type="match status" value="1"/>
</dbReference>
<dbReference type="KEGG" id="meh:M301_2603"/>
<dbReference type="HOGENOM" id="CLU_042663_2_0_4"/>
<dbReference type="GO" id="GO:0005886">
    <property type="term" value="C:plasma membrane"/>
    <property type="evidence" value="ECO:0007669"/>
    <property type="project" value="TreeGrafter"/>
</dbReference>
<evidence type="ECO:0000256" key="5">
    <source>
        <dbReference type="SAM" id="MobiDB-lite"/>
    </source>
</evidence>
<evidence type="ECO:0000256" key="4">
    <source>
        <dbReference type="ARBA" id="ARBA00032089"/>
    </source>
</evidence>
<evidence type="ECO:0000256" key="2">
    <source>
        <dbReference type="ARBA" id="ARBA00013855"/>
    </source>
</evidence>
<dbReference type="InterPro" id="IPR007221">
    <property type="entry name" value="MreC"/>
</dbReference>
<dbReference type="PANTHER" id="PTHR34138">
    <property type="entry name" value="CELL SHAPE-DETERMINING PROTEIN MREC"/>
    <property type="match status" value="1"/>
</dbReference>
<feature type="region of interest" description="Disordered" evidence="5">
    <location>
        <begin position="310"/>
        <end position="361"/>
    </location>
</feature>
<dbReference type="InterPro" id="IPR042175">
    <property type="entry name" value="Cell/Rod_MreC_2"/>
</dbReference>